<evidence type="ECO:0000259" key="1">
    <source>
        <dbReference type="Pfam" id="PF06985"/>
    </source>
</evidence>
<dbReference type="PANTHER" id="PTHR24148:SF82">
    <property type="entry name" value="HETEROKARYON INCOMPATIBILITY DOMAIN-CONTAINING PROTEIN"/>
    <property type="match status" value="1"/>
</dbReference>
<evidence type="ECO:0000313" key="2">
    <source>
        <dbReference type="EMBL" id="KAK3319382.1"/>
    </source>
</evidence>
<reference evidence="2" key="1">
    <citation type="journal article" date="2023" name="Mol. Phylogenet. Evol.">
        <title>Genome-scale phylogeny and comparative genomics of the fungal order Sordariales.</title>
        <authorList>
            <person name="Hensen N."/>
            <person name="Bonometti L."/>
            <person name="Westerberg I."/>
            <person name="Brannstrom I.O."/>
            <person name="Guillou S."/>
            <person name="Cros-Aarteil S."/>
            <person name="Calhoun S."/>
            <person name="Haridas S."/>
            <person name="Kuo A."/>
            <person name="Mondo S."/>
            <person name="Pangilinan J."/>
            <person name="Riley R."/>
            <person name="LaButti K."/>
            <person name="Andreopoulos B."/>
            <person name="Lipzen A."/>
            <person name="Chen C."/>
            <person name="Yan M."/>
            <person name="Daum C."/>
            <person name="Ng V."/>
            <person name="Clum A."/>
            <person name="Steindorff A."/>
            <person name="Ohm R.A."/>
            <person name="Martin F."/>
            <person name="Silar P."/>
            <person name="Natvig D.O."/>
            <person name="Lalanne C."/>
            <person name="Gautier V."/>
            <person name="Ament-Velasquez S.L."/>
            <person name="Kruys A."/>
            <person name="Hutchinson M.I."/>
            <person name="Powell A.J."/>
            <person name="Barry K."/>
            <person name="Miller A.N."/>
            <person name="Grigoriev I.V."/>
            <person name="Debuchy R."/>
            <person name="Gladieux P."/>
            <person name="Hiltunen Thoren M."/>
            <person name="Johannesson H."/>
        </authorList>
    </citation>
    <scope>NUCLEOTIDE SEQUENCE</scope>
    <source>
        <strain evidence="2">CBS 118394</strain>
    </source>
</reference>
<gene>
    <name evidence="2" type="ORF">B0H66DRAFT_582655</name>
</gene>
<dbReference type="PANTHER" id="PTHR24148">
    <property type="entry name" value="ANKYRIN REPEAT DOMAIN-CONTAINING PROTEIN 39 HOMOLOG-RELATED"/>
    <property type="match status" value="1"/>
</dbReference>
<protein>
    <submittedName>
        <fullName evidence="2">Heterokaryon incompatibility protein-domain-containing protein</fullName>
    </submittedName>
</protein>
<feature type="domain" description="Heterokaryon incompatibility" evidence="1">
    <location>
        <begin position="62"/>
        <end position="170"/>
    </location>
</feature>
<dbReference type="InterPro" id="IPR010730">
    <property type="entry name" value="HET"/>
</dbReference>
<dbReference type="EMBL" id="JAUEDM010000004">
    <property type="protein sequence ID" value="KAK3319382.1"/>
    <property type="molecule type" value="Genomic_DNA"/>
</dbReference>
<reference evidence="2" key="2">
    <citation type="submission" date="2023-06" db="EMBL/GenBank/DDBJ databases">
        <authorList>
            <consortium name="Lawrence Berkeley National Laboratory"/>
            <person name="Haridas S."/>
            <person name="Hensen N."/>
            <person name="Bonometti L."/>
            <person name="Westerberg I."/>
            <person name="Brannstrom I.O."/>
            <person name="Guillou S."/>
            <person name="Cros-Aarteil S."/>
            <person name="Calhoun S."/>
            <person name="Kuo A."/>
            <person name="Mondo S."/>
            <person name="Pangilinan J."/>
            <person name="Riley R."/>
            <person name="Labutti K."/>
            <person name="Andreopoulos B."/>
            <person name="Lipzen A."/>
            <person name="Chen C."/>
            <person name="Yanf M."/>
            <person name="Daum C."/>
            <person name="Ng V."/>
            <person name="Clum A."/>
            <person name="Steindorff A."/>
            <person name="Ohm R."/>
            <person name="Martin F."/>
            <person name="Silar P."/>
            <person name="Natvig D."/>
            <person name="Lalanne C."/>
            <person name="Gautier V."/>
            <person name="Ament-Velasquez S.L."/>
            <person name="Kruys A."/>
            <person name="Hutchinson M.I."/>
            <person name="Powell A.J."/>
            <person name="Barry K."/>
            <person name="Miller A.N."/>
            <person name="Grigoriev I.V."/>
            <person name="Debuchy R."/>
            <person name="Gladieux P."/>
            <person name="Thoren M.H."/>
            <person name="Johannesson H."/>
        </authorList>
    </citation>
    <scope>NUCLEOTIDE SEQUENCE</scope>
    <source>
        <strain evidence="2">CBS 118394</strain>
    </source>
</reference>
<accession>A0AAE0M4W8</accession>
<dbReference type="Pfam" id="PF06985">
    <property type="entry name" value="HET"/>
    <property type="match status" value="1"/>
</dbReference>
<organism evidence="2 3">
    <name type="scientific">Apodospora peruviana</name>
    <dbReference type="NCBI Taxonomy" id="516989"/>
    <lineage>
        <taxon>Eukaryota</taxon>
        <taxon>Fungi</taxon>
        <taxon>Dikarya</taxon>
        <taxon>Ascomycota</taxon>
        <taxon>Pezizomycotina</taxon>
        <taxon>Sordariomycetes</taxon>
        <taxon>Sordariomycetidae</taxon>
        <taxon>Sordariales</taxon>
        <taxon>Lasiosphaeriaceae</taxon>
        <taxon>Apodospora</taxon>
    </lineage>
</organism>
<keyword evidence="3" id="KW-1185">Reference proteome</keyword>
<comment type="caution">
    <text evidence="2">The sequence shown here is derived from an EMBL/GenBank/DDBJ whole genome shotgun (WGS) entry which is preliminary data.</text>
</comment>
<evidence type="ECO:0000313" key="3">
    <source>
        <dbReference type="Proteomes" id="UP001283341"/>
    </source>
</evidence>
<dbReference type="AlphaFoldDB" id="A0AAE0M4W8"/>
<dbReference type="Proteomes" id="UP001283341">
    <property type="component" value="Unassembled WGS sequence"/>
</dbReference>
<sequence>MDWHDKSCRHLDEVRVGGLLRYPTYERHGGHGAVQTTSGPSRQLRRPVHCDIFVASVGALSYEAISYTWADESGDSSKPCSIFLDSVSFPVTYNCEMALRRVRLKASIRHIWIDAVCIDQANDDERGHQVRLMPQIFSRAKIVLVYIGEATKHSSSVLKSLATGCNDQLEFRLRDELTGLFSRRFFSRALLICGGTTVPWQLLTASHLLSSMRSDTPAMPPVVHFDRRVYTQPNQFLQLLVFASGCQAQDPRDLVYAILGLVPLSLSRKLEADYTLTVGRVYIRTACCLGRHFGWHSVFKQALAQPSTMPNLPSWAPDWSVPSCFKGPTPSF</sequence>
<dbReference type="InterPro" id="IPR052895">
    <property type="entry name" value="HetReg/Transcr_Mod"/>
</dbReference>
<proteinExistence type="predicted"/>
<name>A0AAE0M4W8_9PEZI</name>